<evidence type="ECO:0000259" key="8">
    <source>
        <dbReference type="Pfam" id="PF00155"/>
    </source>
</evidence>
<organism evidence="10">
    <name type="scientific">Lygus hesperus</name>
    <name type="common">Western plant bug</name>
    <dbReference type="NCBI Taxonomy" id="30085"/>
    <lineage>
        <taxon>Eukaryota</taxon>
        <taxon>Metazoa</taxon>
        <taxon>Ecdysozoa</taxon>
        <taxon>Arthropoda</taxon>
        <taxon>Hexapoda</taxon>
        <taxon>Insecta</taxon>
        <taxon>Pterygota</taxon>
        <taxon>Neoptera</taxon>
        <taxon>Paraneoptera</taxon>
        <taxon>Hemiptera</taxon>
        <taxon>Heteroptera</taxon>
        <taxon>Panheteroptera</taxon>
        <taxon>Cimicomorpha</taxon>
        <taxon>Miridae</taxon>
        <taxon>Mirini</taxon>
        <taxon>Lygus</taxon>
    </lineage>
</organism>
<evidence type="ECO:0000256" key="2">
    <source>
        <dbReference type="ARBA" id="ARBA00007441"/>
    </source>
</evidence>
<keyword evidence="6" id="KW-0663">Pyridoxal phosphate</keyword>
<dbReference type="InterPro" id="IPR000796">
    <property type="entry name" value="Asp_trans"/>
</dbReference>
<keyword evidence="5 7" id="KW-0808">Transferase</keyword>
<dbReference type="EC" id="2.6.1.1" evidence="7"/>
<comment type="subunit">
    <text evidence="3 7">Homodimer.</text>
</comment>
<dbReference type="SUPFAM" id="SSF53383">
    <property type="entry name" value="PLP-dependent transferases"/>
    <property type="match status" value="1"/>
</dbReference>
<evidence type="ECO:0000256" key="6">
    <source>
        <dbReference type="ARBA" id="ARBA00022898"/>
    </source>
</evidence>
<dbReference type="GO" id="GO:0030170">
    <property type="term" value="F:pyridoxal phosphate binding"/>
    <property type="evidence" value="ECO:0007669"/>
    <property type="project" value="InterPro"/>
</dbReference>
<comment type="catalytic activity">
    <reaction evidence="7">
        <text>L-aspartate + 2-oxoglutarate = oxaloacetate + L-glutamate</text>
        <dbReference type="Rhea" id="RHEA:21824"/>
        <dbReference type="ChEBI" id="CHEBI:16452"/>
        <dbReference type="ChEBI" id="CHEBI:16810"/>
        <dbReference type="ChEBI" id="CHEBI:29985"/>
        <dbReference type="ChEBI" id="CHEBI:29991"/>
        <dbReference type="EC" id="2.6.1.1"/>
    </reaction>
</comment>
<dbReference type="InterPro" id="IPR004839">
    <property type="entry name" value="Aminotransferase_I/II_large"/>
</dbReference>
<name>A0A0A9YFS4_LYGHE</name>
<dbReference type="EMBL" id="GBHO01012592">
    <property type="protein sequence ID" value="JAG31012.1"/>
    <property type="molecule type" value="Transcribed_RNA"/>
</dbReference>
<dbReference type="PRINTS" id="PR00799">
    <property type="entry name" value="TRANSAMINASE"/>
</dbReference>
<dbReference type="Gene3D" id="3.40.640.10">
    <property type="entry name" value="Type I PLP-dependent aspartate aminotransferase-like (Major domain)"/>
    <property type="match status" value="1"/>
</dbReference>
<dbReference type="InterPro" id="IPR004838">
    <property type="entry name" value="NHTrfase_class1_PyrdxlP-BS"/>
</dbReference>
<gene>
    <name evidence="10" type="primary">T01C8.5_2</name>
    <name evidence="9" type="synonym">T01C8.5_3</name>
    <name evidence="10" type="ORF">CM83_50532</name>
    <name evidence="9" type="ORF">CM83_50535</name>
</gene>
<dbReference type="Pfam" id="PF00155">
    <property type="entry name" value="Aminotran_1_2"/>
    <property type="match status" value="1"/>
</dbReference>
<dbReference type="Gene3D" id="3.90.1150.10">
    <property type="entry name" value="Aspartate Aminotransferase, domain 1"/>
    <property type="match status" value="1"/>
</dbReference>
<dbReference type="NCBIfam" id="NF006719">
    <property type="entry name" value="PRK09257.1"/>
    <property type="match status" value="1"/>
</dbReference>
<protein>
    <recommendedName>
        <fullName evidence="7">Aspartate aminotransferase</fullName>
        <ecNumber evidence="7">2.6.1.1</ecNumber>
    </recommendedName>
</protein>
<dbReference type="EMBL" id="GBHO01012590">
    <property type="protein sequence ID" value="JAG31014.1"/>
    <property type="molecule type" value="Transcribed_RNA"/>
</dbReference>
<dbReference type="InterPro" id="IPR015422">
    <property type="entry name" value="PyrdxlP-dep_Trfase_small"/>
</dbReference>
<sequence length="414" mass="46388">MSRFNQVEQAPPIEVFEINKACLADPAPKKANLSIGVYRTEAGAPWLLPCVKKTEVAIAQNDGLNHEYLPVLGFEPFCKAAVSLLLGDVATSPPVAEGRAFGVQSLSGTGALRVAAEYLARILKYSTFYVSNPTWENHRLVFFNAGFKQCNEYRYWHEEKRGIDFEGLIEDLRAAPPNSVIILHACAHNPTGCDPTKEQWKVIADVVQEKKLFPLFDSAYQGFATGDPENDAWAVRYFANERNIELICCQSFAKNFGLYNERVGNITFVVSDPSIIPQNKSQLTLIVRGMYSNPPNHGAKVVCSILNDAALRENWMDCIKTMSQRILDMRVGLRERLERLNTPGDWSHITTQIGMFSYTGLNRAQVEYLISHHHIYLLKSGRINMCGLNPSNLDYVAAAFNDAVRNIKITPNKL</sequence>
<comment type="similarity">
    <text evidence="2">Belongs to the class-I pyridoxal-phosphate-dependent aminotransferase family.</text>
</comment>
<dbReference type="CDD" id="cd00609">
    <property type="entry name" value="AAT_like"/>
    <property type="match status" value="1"/>
</dbReference>
<dbReference type="InterPro" id="IPR015424">
    <property type="entry name" value="PyrdxlP-dep_Trfase"/>
</dbReference>
<dbReference type="PANTHER" id="PTHR11879:SF55">
    <property type="entry name" value="GLUTAMATE OXALOACETATE TRANSAMINASE 1, ISOFORM B"/>
    <property type="match status" value="1"/>
</dbReference>
<dbReference type="GO" id="GO:0004069">
    <property type="term" value="F:L-aspartate:2-oxoglutarate aminotransferase activity"/>
    <property type="evidence" value="ECO:0007669"/>
    <property type="project" value="UniProtKB-EC"/>
</dbReference>
<dbReference type="FunFam" id="3.40.640.10:FF:000066">
    <property type="entry name" value="Aspartate aminotransferase"/>
    <property type="match status" value="1"/>
</dbReference>
<reference evidence="10" key="2">
    <citation type="submission" date="2014-07" db="EMBL/GenBank/DDBJ databases">
        <authorList>
            <person name="Hull J."/>
        </authorList>
    </citation>
    <scope>NUCLEOTIDE SEQUENCE</scope>
</reference>
<evidence type="ECO:0000313" key="9">
    <source>
        <dbReference type="EMBL" id="JAG31012.1"/>
    </source>
</evidence>
<dbReference type="GO" id="GO:0006532">
    <property type="term" value="P:aspartate biosynthetic process"/>
    <property type="evidence" value="ECO:0007669"/>
    <property type="project" value="TreeGrafter"/>
</dbReference>
<reference evidence="10" key="1">
    <citation type="journal article" date="2014" name="PLoS ONE">
        <title>Transcriptome-Based Identification of ABC Transporters in the Western Tarnished Plant Bug Lygus hesperus.</title>
        <authorList>
            <person name="Hull J.J."/>
            <person name="Chaney K."/>
            <person name="Geib S.M."/>
            <person name="Fabrick J.A."/>
            <person name="Brent C.S."/>
            <person name="Walsh D."/>
            <person name="Lavine L.C."/>
        </authorList>
    </citation>
    <scope>NUCLEOTIDE SEQUENCE</scope>
</reference>
<proteinExistence type="inferred from homology"/>
<evidence type="ECO:0000256" key="5">
    <source>
        <dbReference type="ARBA" id="ARBA00022679"/>
    </source>
</evidence>
<evidence type="ECO:0000256" key="7">
    <source>
        <dbReference type="RuleBase" id="RU000480"/>
    </source>
</evidence>
<comment type="cofactor">
    <cofactor evidence="1">
        <name>pyridoxal 5'-phosphate</name>
        <dbReference type="ChEBI" id="CHEBI:597326"/>
    </cofactor>
</comment>
<dbReference type="PANTHER" id="PTHR11879">
    <property type="entry name" value="ASPARTATE AMINOTRANSFERASE"/>
    <property type="match status" value="1"/>
</dbReference>
<evidence type="ECO:0000313" key="10">
    <source>
        <dbReference type="EMBL" id="JAG31014.1"/>
    </source>
</evidence>
<dbReference type="FunFam" id="3.90.1150.10:FF:000001">
    <property type="entry name" value="Aspartate aminotransferase"/>
    <property type="match status" value="1"/>
</dbReference>
<accession>A0A0A9YFS4</accession>
<dbReference type="InterPro" id="IPR015421">
    <property type="entry name" value="PyrdxlP-dep_Trfase_major"/>
</dbReference>
<feature type="domain" description="Aminotransferase class I/classII large" evidence="8">
    <location>
        <begin position="29"/>
        <end position="399"/>
    </location>
</feature>
<evidence type="ECO:0000256" key="1">
    <source>
        <dbReference type="ARBA" id="ARBA00001933"/>
    </source>
</evidence>
<dbReference type="AlphaFoldDB" id="A0A0A9YFS4"/>
<evidence type="ECO:0000256" key="3">
    <source>
        <dbReference type="ARBA" id="ARBA00011738"/>
    </source>
</evidence>
<dbReference type="GO" id="GO:0005829">
    <property type="term" value="C:cytosol"/>
    <property type="evidence" value="ECO:0007669"/>
    <property type="project" value="TreeGrafter"/>
</dbReference>
<dbReference type="PROSITE" id="PS00105">
    <property type="entry name" value="AA_TRANSFER_CLASS_1"/>
    <property type="match status" value="1"/>
</dbReference>
<comment type="miscellaneous">
    <text evidence="7">In eukaryotes there are cytoplasmic, mitochondrial and chloroplastic isozymes.</text>
</comment>
<keyword evidence="4 7" id="KW-0032">Aminotransferase</keyword>
<evidence type="ECO:0000256" key="4">
    <source>
        <dbReference type="ARBA" id="ARBA00022576"/>
    </source>
</evidence>